<dbReference type="Proteomes" id="UP000192578">
    <property type="component" value="Unassembled WGS sequence"/>
</dbReference>
<comment type="similarity">
    <text evidence="4">Belongs to the TMEM138 family.</text>
</comment>
<accession>A0A1W0WTN0</accession>
<evidence type="ECO:0000256" key="14">
    <source>
        <dbReference type="SAM" id="MobiDB-lite"/>
    </source>
</evidence>
<comment type="function">
    <text evidence="1">Required for ciliogenesis.</text>
</comment>
<reference evidence="17" key="1">
    <citation type="submission" date="2017-01" db="EMBL/GenBank/DDBJ databases">
        <title>Comparative genomics of anhydrobiosis in the tardigrade Hypsibius dujardini.</title>
        <authorList>
            <person name="Yoshida Y."/>
            <person name="Koutsovoulos G."/>
            <person name="Laetsch D."/>
            <person name="Stevens L."/>
            <person name="Kumar S."/>
            <person name="Horikawa D."/>
            <person name="Ishino K."/>
            <person name="Komine S."/>
            <person name="Tomita M."/>
            <person name="Blaxter M."/>
            <person name="Arakawa K."/>
        </authorList>
    </citation>
    <scope>NUCLEOTIDE SEQUENCE [LARGE SCALE GENOMIC DNA]</scope>
    <source>
        <strain evidence="17">Z151</strain>
    </source>
</reference>
<evidence type="ECO:0000256" key="12">
    <source>
        <dbReference type="ARBA" id="ARBA00023180"/>
    </source>
</evidence>
<evidence type="ECO:0000256" key="4">
    <source>
        <dbReference type="ARBA" id="ARBA00010572"/>
    </source>
</evidence>
<evidence type="ECO:0000256" key="7">
    <source>
        <dbReference type="ARBA" id="ARBA00022692"/>
    </source>
</evidence>
<evidence type="ECO:0000256" key="3">
    <source>
        <dbReference type="ARBA" id="ARBA00004138"/>
    </source>
</evidence>
<sequence length="167" mass="19126">MLFDTGLILTFLQVTLLVADVVFNVIVGLFLTAPQAQIAIYIIQDLCLLLAAGTLCVHIFSSWFCLSGFLRPVFVRFWSTAVAWLIYFGLTLGIHVWAITQCYIYYYLMYRKAMESRKMEAGRRANRERNLTLAQETLRQTTISKDNPPLSYSKFPDSSPDAPRLRI</sequence>
<evidence type="ECO:0000313" key="17">
    <source>
        <dbReference type="Proteomes" id="UP000192578"/>
    </source>
</evidence>
<evidence type="ECO:0000256" key="13">
    <source>
        <dbReference type="ARBA" id="ARBA00023273"/>
    </source>
</evidence>
<dbReference type="EMBL" id="MTYJ01000048">
    <property type="protein sequence ID" value="OQV18568.1"/>
    <property type="molecule type" value="Genomic_DNA"/>
</dbReference>
<keyword evidence="7 15" id="KW-0812">Transmembrane</keyword>
<dbReference type="GO" id="GO:0005929">
    <property type="term" value="C:cilium"/>
    <property type="evidence" value="ECO:0007669"/>
    <property type="project" value="UniProtKB-SubCell"/>
</dbReference>
<evidence type="ECO:0000256" key="10">
    <source>
        <dbReference type="ARBA" id="ARBA00023069"/>
    </source>
</evidence>
<dbReference type="Pfam" id="PF14935">
    <property type="entry name" value="TMEM138"/>
    <property type="match status" value="1"/>
</dbReference>
<dbReference type="AlphaFoldDB" id="A0A1W0WTN0"/>
<feature type="transmembrane region" description="Helical" evidence="15">
    <location>
        <begin position="84"/>
        <end position="108"/>
    </location>
</feature>
<dbReference type="OrthoDB" id="189688at2759"/>
<feature type="transmembrane region" description="Helical" evidence="15">
    <location>
        <begin position="38"/>
        <end position="64"/>
    </location>
</feature>
<keyword evidence="10" id="KW-0969">Cilium</keyword>
<dbReference type="InterPro" id="IPR024133">
    <property type="entry name" value="TM_138"/>
</dbReference>
<keyword evidence="17" id="KW-1185">Reference proteome</keyword>
<protein>
    <recommendedName>
        <fullName evidence="5">Transmembrane protein 138</fullName>
    </recommendedName>
</protein>
<feature type="transmembrane region" description="Helical" evidence="15">
    <location>
        <begin position="6"/>
        <end position="31"/>
    </location>
</feature>
<keyword evidence="8" id="KW-0970">Cilium biogenesis/degradation</keyword>
<evidence type="ECO:0000256" key="9">
    <source>
        <dbReference type="ARBA" id="ARBA00022989"/>
    </source>
</evidence>
<gene>
    <name evidence="16" type="ORF">BV898_07394</name>
</gene>
<evidence type="ECO:0000256" key="8">
    <source>
        <dbReference type="ARBA" id="ARBA00022794"/>
    </source>
</evidence>
<evidence type="ECO:0000313" key="16">
    <source>
        <dbReference type="EMBL" id="OQV18568.1"/>
    </source>
</evidence>
<dbReference type="GO" id="GO:0030030">
    <property type="term" value="P:cell projection organization"/>
    <property type="evidence" value="ECO:0007669"/>
    <property type="project" value="UniProtKB-KW"/>
</dbReference>
<keyword evidence="13" id="KW-0966">Cell projection</keyword>
<dbReference type="PANTHER" id="PTHR13306">
    <property type="entry name" value="TRANSMEMBRANE PROTEIN 138"/>
    <property type="match status" value="1"/>
</dbReference>
<keyword evidence="6" id="KW-0926">Vacuole</keyword>
<comment type="caution">
    <text evidence="16">The sequence shown here is derived from an EMBL/GenBank/DDBJ whole genome shotgun (WGS) entry which is preliminary data.</text>
</comment>
<evidence type="ECO:0000256" key="15">
    <source>
        <dbReference type="SAM" id="Phobius"/>
    </source>
</evidence>
<evidence type="ECO:0000256" key="6">
    <source>
        <dbReference type="ARBA" id="ARBA00022554"/>
    </source>
</evidence>
<organism evidence="16 17">
    <name type="scientific">Hypsibius exemplaris</name>
    <name type="common">Freshwater tardigrade</name>
    <dbReference type="NCBI Taxonomy" id="2072580"/>
    <lineage>
        <taxon>Eukaryota</taxon>
        <taxon>Metazoa</taxon>
        <taxon>Ecdysozoa</taxon>
        <taxon>Tardigrada</taxon>
        <taxon>Eutardigrada</taxon>
        <taxon>Parachela</taxon>
        <taxon>Hypsibioidea</taxon>
        <taxon>Hypsibiidae</taxon>
        <taxon>Hypsibius</taxon>
    </lineage>
</organism>
<feature type="region of interest" description="Disordered" evidence="14">
    <location>
        <begin position="143"/>
        <end position="167"/>
    </location>
</feature>
<comment type="subcellular location">
    <subcellularLocation>
        <location evidence="3">Cell projection</location>
        <location evidence="3">Cilium</location>
    </subcellularLocation>
    <subcellularLocation>
        <location evidence="2">Vacuole membrane</location>
        <topology evidence="2">Multi-pass membrane protein</topology>
    </subcellularLocation>
</comment>
<evidence type="ECO:0000256" key="1">
    <source>
        <dbReference type="ARBA" id="ARBA00003709"/>
    </source>
</evidence>
<evidence type="ECO:0000256" key="5">
    <source>
        <dbReference type="ARBA" id="ARBA00014515"/>
    </source>
</evidence>
<evidence type="ECO:0000256" key="11">
    <source>
        <dbReference type="ARBA" id="ARBA00023136"/>
    </source>
</evidence>
<keyword evidence="12" id="KW-0325">Glycoprotein</keyword>
<evidence type="ECO:0000256" key="2">
    <source>
        <dbReference type="ARBA" id="ARBA00004128"/>
    </source>
</evidence>
<name>A0A1W0WTN0_HYPEX</name>
<keyword evidence="9 15" id="KW-1133">Transmembrane helix</keyword>
<keyword evidence="11 15" id="KW-0472">Membrane</keyword>
<dbReference type="PANTHER" id="PTHR13306:SF6">
    <property type="entry name" value="TRANSMEMBRANE PROTEIN 138"/>
    <property type="match status" value="1"/>
</dbReference>
<proteinExistence type="inferred from homology"/>
<dbReference type="GO" id="GO:0005774">
    <property type="term" value="C:vacuolar membrane"/>
    <property type="evidence" value="ECO:0007669"/>
    <property type="project" value="UniProtKB-SubCell"/>
</dbReference>